<reference evidence="1 2" key="1">
    <citation type="submission" date="2015-08" db="EMBL/GenBank/DDBJ databases">
        <authorList>
            <person name="Babu N.S."/>
            <person name="Beckwith C.J."/>
            <person name="Beseler K.G."/>
            <person name="Brison A."/>
            <person name="Carone J.V."/>
            <person name="Caskin T.P."/>
            <person name="Diamond M."/>
            <person name="Durham M.E."/>
            <person name="Foxe J.M."/>
            <person name="Go M."/>
            <person name="Henderson B.A."/>
            <person name="Jones I.B."/>
            <person name="McGettigan J.A."/>
            <person name="Micheletti S.J."/>
            <person name="Nasrallah M.E."/>
            <person name="Ortiz D."/>
            <person name="Piller C.R."/>
            <person name="Privatt S.R."/>
            <person name="Schneider S.L."/>
            <person name="Sharp S."/>
            <person name="Smith T.C."/>
            <person name="Stanton J.D."/>
            <person name="Ullery H.E."/>
            <person name="Wilson R.J."/>
            <person name="Serrano M.G."/>
            <person name="Buck G."/>
            <person name="Lee V."/>
            <person name="Wang Y."/>
            <person name="Carvalho R."/>
            <person name="Voegtly L."/>
            <person name="Shi R."/>
            <person name="Duckworth R."/>
            <person name="Johnson A."/>
            <person name="Loviza R."/>
            <person name="Walstead R."/>
            <person name="Shah Z."/>
            <person name="Kiflezghi M."/>
            <person name="Wade K."/>
            <person name="Ball S.L."/>
            <person name="Bradley K.W."/>
            <person name="Asai D.J."/>
            <person name="Bowman C.A."/>
            <person name="Russell D.A."/>
            <person name="Pope W.H."/>
            <person name="Jacobs-Sera D."/>
            <person name="Hendrix R.W."/>
            <person name="Hatfull G.F."/>
        </authorList>
    </citation>
    <scope>NUCLEOTIDE SEQUENCE [LARGE SCALE GENOMIC DNA]</scope>
    <source>
        <strain evidence="1 2">DSM 27648</strain>
    </source>
</reference>
<sequence length="173" mass="19715">MRLYGSKVPTLAQEVVRELLASKSIEVEGASAQREVVTDVESVLRSYLETERVVDQKTRELLQKTARSNAEFGRVRQQVAEHHGIKVGDETLDHLLDQVVAMLMHSAHVEEVFAEDVALRRKMAPVFKRHMSVDTDVESEVRGQLKHVREGTAQWDIEYARVLETVKRKRGLS</sequence>
<dbReference type="RefSeq" id="WP_146653197.1">
    <property type="nucleotide sequence ID" value="NZ_CP012333.1"/>
</dbReference>
<dbReference type="GO" id="GO:0006457">
    <property type="term" value="P:protein folding"/>
    <property type="evidence" value="ECO:0007669"/>
    <property type="project" value="InterPro"/>
</dbReference>
<dbReference type="OrthoDB" id="5513030at2"/>
<dbReference type="InterPro" id="IPR037041">
    <property type="entry name" value="Trigger_fac_C_sf"/>
</dbReference>
<dbReference type="GO" id="GO:0015031">
    <property type="term" value="P:protein transport"/>
    <property type="evidence" value="ECO:0007669"/>
    <property type="project" value="InterPro"/>
</dbReference>
<accession>A0A0K1Q949</accession>
<evidence type="ECO:0000313" key="1">
    <source>
        <dbReference type="EMBL" id="AKV02254.1"/>
    </source>
</evidence>
<keyword evidence="2" id="KW-1185">Reference proteome</keyword>
<dbReference type="InterPro" id="IPR007463">
    <property type="entry name" value="DUF507"/>
</dbReference>
<dbReference type="KEGG" id="llu:AKJ09_08917"/>
<dbReference type="SUPFAM" id="SSF109998">
    <property type="entry name" value="Triger factor/SurA peptide-binding domain-like"/>
    <property type="match status" value="1"/>
</dbReference>
<organism evidence="1 2">
    <name type="scientific">Labilithrix luteola</name>
    <dbReference type="NCBI Taxonomy" id="1391654"/>
    <lineage>
        <taxon>Bacteria</taxon>
        <taxon>Pseudomonadati</taxon>
        <taxon>Myxococcota</taxon>
        <taxon>Polyangia</taxon>
        <taxon>Polyangiales</taxon>
        <taxon>Labilitrichaceae</taxon>
        <taxon>Labilithrix</taxon>
    </lineage>
</organism>
<proteinExistence type="predicted"/>
<name>A0A0K1Q949_9BACT</name>
<dbReference type="AlphaFoldDB" id="A0A0K1Q949"/>
<dbReference type="Gene3D" id="1.10.3120.10">
    <property type="entry name" value="Trigger factor, C-terminal domain"/>
    <property type="match status" value="1"/>
</dbReference>
<dbReference type="STRING" id="1391654.AKJ09_08917"/>
<gene>
    <name evidence="1" type="ORF">AKJ09_08917</name>
</gene>
<dbReference type="EMBL" id="CP012333">
    <property type="protein sequence ID" value="AKV02254.1"/>
    <property type="molecule type" value="Genomic_DNA"/>
</dbReference>
<dbReference type="Proteomes" id="UP000064967">
    <property type="component" value="Chromosome"/>
</dbReference>
<protein>
    <submittedName>
        <fullName evidence="1">Uncharacterized protein</fullName>
    </submittedName>
</protein>
<evidence type="ECO:0000313" key="2">
    <source>
        <dbReference type="Proteomes" id="UP000064967"/>
    </source>
</evidence>
<dbReference type="InterPro" id="IPR027304">
    <property type="entry name" value="Trigger_fact/SurA_dom_sf"/>
</dbReference>
<dbReference type="Pfam" id="PF04368">
    <property type="entry name" value="DUF507"/>
    <property type="match status" value="1"/>
</dbReference>